<dbReference type="eggNOG" id="ENOG502R0RC">
    <property type="taxonomic scope" value="Eukaryota"/>
</dbReference>
<gene>
    <name evidence="2" type="ORF">DOTSEDRAFT_72689</name>
</gene>
<dbReference type="HOGENOM" id="CLU_637823_0_0_1"/>
<sequence length="430" mass="48432">MVAPRSCLEFMIIQTPNDTNKDAFRKQVRSHVTRVQHQRSRLSAITGVDNTRAALHSDRHRVRRKKSDGQAKFRAKRVGEPAHAFKLSAPARQDAATDSPKKSSQLAAVTQTMPPIAVESVTDEVTTRAEAVVGTPRGERDGVAVNAPYTGARSIKTSAAKGIQEGAWREWTGTGFHRPVEGSTSAGIPSSPLAVMFSQGAMSARTFLLRDQDNIVAIVLNHLRLDFASVLATYKVIVQMQSKDFERNQPDMPAMRPGSTWQRFWDYIWTDPAIMIGAVLLTVTFRLQLWHKPLEHPNWYHLLQLRGFLIRTIDAAFLDPVRCTCNQMLVAVALASAFEVKYNQNMDQGYHTHMSGLVKMVRMRGGLSEIQRSDPFVERFLLWHVANTSALPRGQNVYYQELSQTSVVMRPRADTHMFQMKELLPRFPPQ</sequence>
<evidence type="ECO:0000313" key="2">
    <source>
        <dbReference type="EMBL" id="EME43362.1"/>
    </source>
</evidence>
<dbReference type="Proteomes" id="UP000016933">
    <property type="component" value="Unassembled WGS sequence"/>
</dbReference>
<reference evidence="3" key="1">
    <citation type="journal article" date="2012" name="PLoS Genet.">
        <title>The genomes of the fungal plant pathogens Cladosporium fulvum and Dothistroma septosporum reveal adaptation to different hosts and lifestyles but also signatures of common ancestry.</title>
        <authorList>
            <person name="de Wit P.J.G.M."/>
            <person name="van der Burgt A."/>
            <person name="Oekmen B."/>
            <person name="Stergiopoulos I."/>
            <person name="Abd-Elsalam K.A."/>
            <person name="Aerts A.L."/>
            <person name="Bahkali A.H."/>
            <person name="Beenen H.G."/>
            <person name="Chettri P."/>
            <person name="Cox M.P."/>
            <person name="Datema E."/>
            <person name="de Vries R.P."/>
            <person name="Dhillon B."/>
            <person name="Ganley A.R."/>
            <person name="Griffiths S.A."/>
            <person name="Guo Y."/>
            <person name="Hamelin R.C."/>
            <person name="Henrissat B."/>
            <person name="Kabir M.S."/>
            <person name="Jashni M.K."/>
            <person name="Kema G."/>
            <person name="Klaubauf S."/>
            <person name="Lapidus A."/>
            <person name="Levasseur A."/>
            <person name="Lindquist E."/>
            <person name="Mehrabi R."/>
            <person name="Ohm R.A."/>
            <person name="Owen T.J."/>
            <person name="Salamov A."/>
            <person name="Schwelm A."/>
            <person name="Schijlen E."/>
            <person name="Sun H."/>
            <person name="van den Burg H.A."/>
            <person name="van Ham R.C.H.J."/>
            <person name="Zhang S."/>
            <person name="Goodwin S.B."/>
            <person name="Grigoriev I.V."/>
            <person name="Collemare J."/>
            <person name="Bradshaw R.E."/>
        </authorList>
    </citation>
    <scope>NUCLEOTIDE SEQUENCE [LARGE SCALE GENOMIC DNA]</scope>
    <source>
        <strain evidence="3">NZE10 / CBS 128990</strain>
    </source>
</reference>
<keyword evidence="3" id="KW-1185">Reference proteome</keyword>
<accession>M2XLQ0</accession>
<proteinExistence type="predicted"/>
<dbReference type="AlphaFoldDB" id="M2XLQ0"/>
<dbReference type="STRING" id="675120.M2XLQ0"/>
<dbReference type="OrthoDB" id="4159781at2759"/>
<dbReference type="EMBL" id="KB446540">
    <property type="protein sequence ID" value="EME43362.1"/>
    <property type="molecule type" value="Genomic_DNA"/>
</dbReference>
<dbReference type="OMA" id="ERFLLWH"/>
<protein>
    <recommendedName>
        <fullName evidence="4">Transcription factor domain-containing protein</fullName>
    </recommendedName>
</protein>
<evidence type="ECO:0000313" key="3">
    <source>
        <dbReference type="Proteomes" id="UP000016933"/>
    </source>
</evidence>
<reference evidence="2 3" key="2">
    <citation type="journal article" date="2012" name="PLoS Pathog.">
        <title>Diverse lifestyles and strategies of plant pathogenesis encoded in the genomes of eighteen Dothideomycetes fungi.</title>
        <authorList>
            <person name="Ohm R.A."/>
            <person name="Feau N."/>
            <person name="Henrissat B."/>
            <person name="Schoch C.L."/>
            <person name="Horwitz B.A."/>
            <person name="Barry K.W."/>
            <person name="Condon B.J."/>
            <person name="Copeland A.C."/>
            <person name="Dhillon B."/>
            <person name="Glaser F."/>
            <person name="Hesse C.N."/>
            <person name="Kosti I."/>
            <person name="LaButti K."/>
            <person name="Lindquist E.A."/>
            <person name="Lucas S."/>
            <person name="Salamov A.A."/>
            <person name="Bradshaw R.E."/>
            <person name="Ciuffetti L."/>
            <person name="Hamelin R.C."/>
            <person name="Kema G.H.J."/>
            <person name="Lawrence C."/>
            <person name="Scott J.A."/>
            <person name="Spatafora J.W."/>
            <person name="Turgeon B.G."/>
            <person name="de Wit P.J.G.M."/>
            <person name="Zhong S."/>
            <person name="Goodwin S.B."/>
            <person name="Grigoriev I.V."/>
        </authorList>
    </citation>
    <scope>NUCLEOTIDE SEQUENCE [LARGE SCALE GENOMIC DNA]</scope>
    <source>
        <strain evidence="3">NZE10 / CBS 128990</strain>
    </source>
</reference>
<feature type="region of interest" description="Disordered" evidence="1">
    <location>
        <begin position="63"/>
        <end position="108"/>
    </location>
</feature>
<evidence type="ECO:0008006" key="4">
    <source>
        <dbReference type="Google" id="ProtNLM"/>
    </source>
</evidence>
<name>M2XLQ0_DOTSN</name>
<organism evidence="2 3">
    <name type="scientific">Dothistroma septosporum (strain NZE10 / CBS 128990)</name>
    <name type="common">Red band needle blight fungus</name>
    <name type="synonym">Mycosphaerella pini</name>
    <dbReference type="NCBI Taxonomy" id="675120"/>
    <lineage>
        <taxon>Eukaryota</taxon>
        <taxon>Fungi</taxon>
        <taxon>Dikarya</taxon>
        <taxon>Ascomycota</taxon>
        <taxon>Pezizomycotina</taxon>
        <taxon>Dothideomycetes</taxon>
        <taxon>Dothideomycetidae</taxon>
        <taxon>Mycosphaerellales</taxon>
        <taxon>Mycosphaerellaceae</taxon>
        <taxon>Dothistroma</taxon>
    </lineage>
</organism>
<evidence type="ECO:0000256" key="1">
    <source>
        <dbReference type="SAM" id="MobiDB-lite"/>
    </source>
</evidence>